<proteinExistence type="predicted"/>
<evidence type="ECO:0000313" key="1">
    <source>
        <dbReference type="EMBL" id="GFX96094.1"/>
    </source>
</evidence>
<gene>
    <name evidence="1" type="ORF">TNCV_2289841</name>
</gene>
<name>A0A8X6RP09_TRICX</name>
<protein>
    <submittedName>
        <fullName evidence="1">Uncharacterized protein</fullName>
    </submittedName>
</protein>
<accession>A0A8X6RP09</accession>
<dbReference type="AlphaFoldDB" id="A0A8X6RP09"/>
<keyword evidence="2" id="KW-1185">Reference proteome</keyword>
<comment type="caution">
    <text evidence="1">The sequence shown here is derived from an EMBL/GenBank/DDBJ whole genome shotgun (WGS) entry which is preliminary data.</text>
</comment>
<sequence length="72" mass="8322">MASSAKEQKVQVSKCNREFQIGWTEKHDIIRNGHKVVRVLCSGIVRNLEERDFEDYLEQLEGGWLSVDGDDE</sequence>
<dbReference type="EMBL" id="BMAU01021190">
    <property type="protein sequence ID" value="GFX96094.1"/>
    <property type="molecule type" value="Genomic_DNA"/>
</dbReference>
<dbReference type="Proteomes" id="UP000887159">
    <property type="component" value="Unassembled WGS sequence"/>
</dbReference>
<evidence type="ECO:0000313" key="2">
    <source>
        <dbReference type="Proteomes" id="UP000887159"/>
    </source>
</evidence>
<organism evidence="1 2">
    <name type="scientific">Trichonephila clavipes</name>
    <name type="common">Golden silk orbweaver</name>
    <name type="synonym">Nephila clavipes</name>
    <dbReference type="NCBI Taxonomy" id="2585209"/>
    <lineage>
        <taxon>Eukaryota</taxon>
        <taxon>Metazoa</taxon>
        <taxon>Ecdysozoa</taxon>
        <taxon>Arthropoda</taxon>
        <taxon>Chelicerata</taxon>
        <taxon>Arachnida</taxon>
        <taxon>Araneae</taxon>
        <taxon>Araneomorphae</taxon>
        <taxon>Entelegynae</taxon>
        <taxon>Araneoidea</taxon>
        <taxon>Nephilidae</taxon>
        <taxon>Trichonephila</taxon>
    </lineage>
</organism>
<reference evidence="1" key="1">
    <citation type="submission" date="2020-08" db="EMBL/GenBank/DDBJ databases">
        <title>Multicomponent nature underlies the extraordinary mechanical properties of spider dragline silk.</title>
        <authorList>
            <person name="Kono N."/>
            <person name="Nakamura H."/>
            <person name="Mori M."/>
            <person name="Yoshida Y."/>
            <person name="Ohtoshi R."/>
            <person name="Malay A.D."/>
            <person name="Moran D.A.P."/>
            <person name="Tomita M."/>
            <person name="Numata K."/>
            <person name="Arakawa K."/>
        </authorList>
    </citation>
    <scope>NUCLEOTIDE SEQUENCE</scope>
</reference>